<keyword evidence="5" id="KW-0663">Pyridoxal phosphate</keyword>
<protein>
    <recommendedName>
        <fullName evidence="6">Aminotransferase class I/classII large domain-containing protein</fullName>
    </recommendedName>
</protein>
<dbReference type="KEGG" id="ani:ANIA_10766"/>
<dbReference type="GO" id="GO:0030170">
    <property type="term" value="F:pyridoxal phosphate binding"/>
    <property type="evidence" value="ECO:0007669"/>
    <property type="project" value="InterPro"/>
</dbReference>
<keyword evidence="4" id="KW-0808">Transferase</keyword>
<dbReference type="SUPFAM" id="SSF53383">
    <property type="entry name" value="PLP-dependent transferases"/>
    <property type="match status" value="1"/>
</dbReference>
<name>C8V325_EMENI</name>
<evidence type="ECO:0000256" key="1">
    <source>
        <dbReference type="ARBA" id="ARBA00001933"/>
    </source>
</evidence>
<dbReference type="InterPro" id="IPR000796">
    <property type="entry name" value="Asp_trans"/>
</dbReference>
<dbReference type="Proteomes" id="UP000000560">
    <property type="component" value="Chromosome I"/>
</dbReference>
<dbReference type="EMBL" id="BN001301">
    <property type="protein sequence ID" value="CBF70346.1"/>
    <property type="molecule type" value="Genomic_DNA"/>
</dbReference>
<evidence type="ECO:0000256" key="3">
    <source>
        <dbReference type="ARBA" id="ARBA00022576"/>
    </source>
</evidence>
<dbReference type="HOGENOM" id="CLU_1069691_0_0_1"/>
<dbReference type="Pfam" id="PF00155">
    <property type="entry name" value="Aminotran_1_2"/>
    <property type="match status" value="1"/>
</dbReference>
<evidence type="ECO:0000259" key="6">
    <source>
        <dbReference type="Pfam" id="PF00155"/>
    </source>
</evidence>
<evidence type="ECO:0000313" key="7">
    <source>
        <dbReference type="EMBL" id="CBF70346.1"/>
    </source>
</evidence>
<dbReference type="InterPro" id="IPR004839">
    <property type="entry name" value="Aminotransferase_I/II_large"/>
</dbReference>
<dbReference type="GO" id="GO:0006532">
    <property type="term" value="P:aspartate biosynthetic process"/>
    <property type="evidence" value="ECO:0000318"/>
    <property type="project" value="GO_Central"/>
</dbReference>
<dbReference type="eggNOG" id="KOG1412">
    <property type="taxonomic scope" value="Eukaryota"/>
</dbReference>
<dbReference type="STRING" id="227321.C8V325"/>
<dbReference type="GeneID" id="2870986"/>
<comment type="subunit">
    <text evidence="2">Homodimer.</text>
</comment>
<evidence type="ECO:0000256" key="5">
    <source>
        <dbReference type="ARBA" id="ARBA00022898"/>
    </source>
</evidence>
<dbReference type="PRINTS" id="PR00799">
    <property type="entry name" value="TRANSAMINASE"/>
</dbReference>
<dbReference type="InterPro" id="IPR015421">
    <property type="entry name" value="PyrdxlP-dep_Trfase_major"/>
</dbReference>
<comment type="cofactor">
    <cofactor evidence="1">
        <name>pyridoxal 5'-phosphate</name>
        <dbReference type="ChEBI" id="CHEBI:597326"/>
    </cofactor>
</comment>
<feature type="domain" description="Aminotransferase class I/classII large" evidence="6">
    <location>
        <begin position="2"/>
        <end position="187"/>
    </location>
</feature>
<organism evidence="7 8">
    <name type="scientific">Emericella nidulans (strain FGSC A4 / ATCC 38163 / CBS 112.46 / NRRL 194 / M139)</name>
    <name type="common">Aspergillus nidulans</name>
    <dbReference type="NCBI Taxonomy" id="227321"/>
    <lineage>
        <taxon>Eukaryota</taxon>
        <taxon>Fungi</taxon>
        <taxon>Dikarya</taxon>
        <taxon>Ascomycota</taxon>
        <taxon>Pezizomycotina</taxon>
        <taxon>Eurotiomycetes</taxon>
        <taxon>Eurotiomycetidae</taxon>
        <taxon>Eurotiales</taxon>
        <taxon>Aspergillaceae</taxon>
        <taxon>Aspergillus</taxon>
        <taxon>Aspergillus subgen. Nidulantes</taxon>
    </lineage>
</organism>
<dbReference type="PANTHER" id="PTHR11879:SF55">
    <property type="entry name" value="GLUTAMATE OXALOACETATE TRANSAMINASE 1, ISOFORM B"/>
    <property type="match status" value="1"/>
</dbReference>
<accession>C8V325</accession>
<dbReference type="OMA" id="IITDPTW"/>
<dbReference type="OrthoDB" id="6752799at2759"/>
<dbReference type="InParanoid" id="C8V325"/>
<reference evidence="8" key="1">
    <citation type="journal article" date="2005" name="Nature">
        <title>Sequencing of Aspergillus nidulans and comparative analysis with A. fumigatus and A. oryzae.</title>
        <authorList>
            <person name="Galagan J.E."/>
            <person name="Calvo S.E."/>
            <person name="Cuomo C."/>
            <person name="Ma L.J."/>
            <person name="Wortman J.R."/>
            <person name="Batzoglou S."/>
            <person name="Lee S.I."/>
            <person name="Basturkmen M."/>
            <person name="Spevak C.C."/>
            <person name="Clutterbuck J."/>
            <person name="Kapitonov V."/>
            <person name="Jurka J."/>
            <person name="Scazzocchio C."/>
            <person name="Farman M."/>
            <person name="Butler J."/>
            <person name="Purcell S."/>
            <person name="Harris S."/>
            <person name="Braus G.H."/>
            <person name="Draht O."/>
            <person name="Busch S."/>
            <person name="D'Enfert C."/>
            <person name="Bouchier C."/>
            <person name="Goldman G.H."/>
            <person name="Bell-Pedersen D."/>
            <person name="Griffiths-Jones S."/>
            <person name="Doonan J.H."/>
            <person name="Yu J."/>
            <person name="Vienken K."/>
            <person name="Pain A."/>
            <person name="Freitag M."/>
            <person name="Selker E.U."/>
            <person name="Archer D.B."/>
            <person name="Penalva M.A."/>
            <person name="Oakley B.R."/>
            <person name="Momany M."/>
            <person name="Tanaka T."/>
            <person name="Kumagai T."/>
            <person name="Asai K."/>
            <person name="Machida M."/>
            <person name="Nierman W.C."/>
            <person name="Denning D.W."/>
            <person name="Caddick M."/>
            <person name="Hynes M."/>
            <person name="Paoletti M."/>
            <person name="Fischer R."/>
            <person name="Miller B."/>
            <person name="Dyer P."/>
            <person name="Sachs M.S."/>
            <person name="Osmani S.A."/>
            <person name="Birren B.W."/>
        </authorList>
    </citation>
    <scope>NUCLEOTIDE SEQUENCE [LARGE SCALE GENOMIC DNA]</scope>
    <source>
        <strain evidence="8">FGSC A4 / ATCC 38163 / CBS 112.46 / NRRL 194 / M139</strain>
    </source>
</reference>
<evidence type="ECO:0000256" key="4">
    <source>
        <dbReference type="ARBA" id="ARBA00022679"/>
    </source>
</evidence>
<dbReference type="Gene3D" id="3.40.640.10">
    <property type="entry name" value="Type I PLP-dependent aspartate aminotransferase-like (Major domain)"/>
    <property type="match status" value="1"/>
</dbReference>
<keyword evidence="3" id="KW-0032">Aminotransferase</keyword>
<dbReference type="AlphaFoldDB" id="C8V325"/>
<keyword evidence="8" id="KW-1185">Reference proteome</keyword>
<dbReference type="GO" id="GO:0005829">
    <property type="term" value="C:cytosol"/>
    <property type="evidence" value="ECO:0000318"/>
    <property type="project" value="GO_Central"/>
</dbReference>
<proteinExistence type="predicted"/>
<sequence>MGQSTYRGNYGLPWVLPSVQQARRGFNEKGLVHEYLPILRLKGLREGAARYCTLREKGGAADADAASDAVAARKVYIPSTTWSNHRLLFSSLGFTVGQFNYYNNATRSLNIDSYLAALRSADHGSVVLLHACAHNPTSLDPYIEQWKQIWDIIKERRLFPIFDAAYLGLNSGDYDKDAWAIRGRLTEPGEGVGRIILQPTPFSQSVLESLQRSEISNLPAFRAKIAEAIMSDDMLKNVWLEDLKTMSGRIAEMRRAFSTG</sequence>
<evidence type="ECO:0000313" key="8">
    <source>
        <dbReference type="Proteomes" id="UP000000560"/>
    </source>
</evidence>
<gene>
    <name evidence="7" type="ORF">ANIA_10766</name>
</gene>
<reference evidence="8" key="2">
    <citation type="journal article" date="2009" name="Fungal Genet. Biol.">
        <title>The 2008 update of the Aspergillus nidulans genome annotation: a community effort.</title>
        <authorList>
            <person name="Wortman J.R."/>
            <person name="Gilsenan J.M."/>
            <person name="Joardar V."/>
            <person name="Deegan J."/>
            <person name="Clutterbuck J."/>
            <person name="Andersen M.R."/>
            <person name="Archer D."/>
            <person name="Bencina M."/>
            <person name="Braus G."/>
            <person name="Coutinho P."/>
            <person name="von Dohren H."/>
            <person name="Doonan J."/>
            <person name="Driessen A.J."/>
            <person name="Durek P."/>
            <person name="Espeso E."/>
            <person name="Fekete E."/>
            <person name="Flipphi M."/>
            <person name="Estrada C.G."/>
            <person name="Geysens S."/>
            <person name="Goldman G."/>
            <person name="de Groot P.W."/>
            <person name="Hansen K."/>
            <person name="Harris S.D."/>
            <person name="Heinekamp T."/>
            <person name="Helmstaedt K."/>
            <person name="Henrissat B."/>
            <person name="Hofmann G."/>
            <person name="Homan T."/>
            <person name="Horio T."/>
            <person name="Horiuchi H."/>
            <person name="James S."/>
            <person name="Jones M."/>
            <person name="Karaffa L."/>
            <person name="Karanyi Z."/>
            <person name="Kato M."/>
            <person name="Keller N."/>
            <person name="Kelly D.E."/>
            <person name="Kiel J.A."/>
            <person name="Kim J.M."/>
            <person name="van der Klei I.J."/>
            <person name="Klis F.M."/>
            <person name="Kovalchuk A."/>
            <person name="Krasevec N."/>
            <person name="Kubicek C.P."/>
            <person name="Liu B."/>
            <person name="Maccabe A."/>
            <person name="Meyer V."/>
            <person name="Mirabito P."/>
            <person name="Miskei M."/>
            <person name="Mos M."/>
            <person name="Mullins J."/>
            <person name="Nelson D.R."/>
            <person name="Nielsen J."/>
            <person name="Oakley B.R."/>
            <person name="Osmani S.A."/>
            <person name="Pakula T."/>
            <person name="Paszewski A."/>
            <person name="Paulsen I."/>
            <person name="Pilsyk S."/>
            <person name="Pocsi I."/>
            <person name="Punt P.J."/>
            <person name="Ram A.F."/>
            <person name="Ren Q."/>
            <person name="Robellet X."/>
            <person name="Robson G."/>
            <person name="Seiboth B."/>
            <person name="van Solingen P."/>
            <person name="Specht T."/>
            <person name="Sun J."/>
            <person name="Taheri-Talesh N."/>
            <person name="Takeshita N."/>
            <person name="Ussery D."/>
            <person name="vanKuyk P.A."/>
            <person name="Visser H."/>
            <person name="van de Vondervoort P.J."/>
            <person name="de Vries R.P."/>
            <person name="Walton J."/>
            <person name="Xiang X."/>
            <person name="Xiong Y."/>
            <person name="Zeng A.P."/>
            <person name="Brandt B.W."/>
            <person name="Cornell M.J."/>
            <person name="van den Hondel C.A."/>
            <person name="Visser J."/>
            <person name="Oliver S.G."/>
            <person name="Turner G."/>
        </authorList>
    </citation>
    <scope>GENOME REANNOTATION</scope>
    <source>
        <strain evidence="8">FGSC A4 / ATCC 38163 / CBS 112.46 / NRRL 194 / M139</strain>
    </source>
</reference>
<dbReference type="PANTHER" id="PTHR11879">
    <property type="entry name" value="ASPARTATE AMINOTRANSFERASE"/>
    <property type="match status" value="1"/>
</dbReference>
<dbReference type="InterPro" id="IPR015424">
    <property type="entry name" value="PyrdxlP-dep_Trfase"/>
</dbReference>
<dbReference type="VEuPathDB" id="FungiDB:AN10766"/>
<dbReference type="GO" id="GO:0004069">
    <property type="term" value="F:L-aspartate:2-oxoglutarate aminotransferase activity"/>
    <property type="evidence" value="ECO:0000318"/>
    <property type="project" value="GO_Central"/>
</dbReference>
<evidence type="ECO:0000256" key="2">
    <source>
        <dbReference type="ARBA" id="ARBA00011738"/>
    </source>
</evidence>
<dbReference type="RefSeq" id="XP_663625.2">
    <property type="nucleotide sequence ID" value="XM_658533.2"/>
</dbReference>